<dbReference type="PANTHER" id="PTHR47326">
    <property type="entry name" value="TRANSPOSABLE ELEMENT TC3 TRANSPOSASE-LIKE PROTEIN"/>
    <property type="match status" value="1"/>
</dbReference>
<reference evidence="1 2" key="1">
    <citation type="submission" date="2015-07" db="EMBL/GenBank/DDBJ databases">
        <title>The genome of Dufourea novaeangliae.</title>
        <authorList>
            <person name="Pan H."/>
            <person name="Kapheim K."/>
        </authorList>
    </citation>
    <scope>NUCLEOTIDE SEQUENCE [LARGE SCALE GENOMIC DNA]</scope>
    <source>
        <strain evidence="1">0120121106</strain>
        <tissue evidence="1">Whole body</tissue>
    </source>
</reference>
<accession>A0A154P9G3</accession>
<dbReference type="Gene3D" id="3.30.420.10">
    <property type="entry name" value="Ribonuclease H-like superfamily/Ribonuclease H"/>
    <property type="match status" value="1"/>
</dbReference>
<sequence>MWYQHGGCPAHSTRLVKQILDLKFPNGWIGRTGIVTWPLRSPDLTPMDLFFMGKIERNNLY</sequence>
<dbReference type="Proteomes" id="UP000076502">
    <property type="component" value="Unassembled WGS sequence"/>
</dbReference>
<evidence type="ECO:0000313" key="1">
    <source>
        <dbReference type="EMBL" id="KZC08482.1"/>
    </source>
</evidence>
<protein>
    <submittedName>
        <fullName evidence="1">Uncharacterized protein</fullName>
    </submittedName>
</protein>
<dbReference type="PANTHER" id="PTHR47326:SF1">
    <property type="entry name" value="HTH PSQ-TYPE DOMAIN-CONTAINING PROTEIN"/>
    <property type="match status" value="1"/>
</dbReference>
<gene>
    <name evidence="1" type="ORF">WN55_10682</name>
</gene>
<proteinExistence type="predicted"/>
<keyword evidence="2" id="KW-1185">Reference proteome</keyword>
<organism evidence="1 2">
    <name type="scientific">Dufourea novaeangliae</name>
    <name type="common">Sweat bee</name>
    <dbReference type="NCBI Taxonomy" id="178035"/>
    <lineage>
        <taxon>Eukaryota</taxon>
        <taxon>Metazoa</taxon>
        <taxon>Ecdysozoa</taxon>
        <taxon>Arthropoda</taxon>
        <taxon>Hexapoda</taxon>
        <taxon>Insecta</taxon>
        <taxon>Pterygota</taxon>
        <taxon>Neoptera</taxon>
        <taxon>Endopterygota</taxon>
        <taxon>Hymenoptera</taxon>
        <taxon>Apocrita</taxon>
        <taxon>Aculeata</taxon>
        <taxon>Apoidea</taxon>
        <taxon>Anthophila</taxon>
        <taxon>Halictidae</taxon>
        <taxon>Rophitinae</taxon>
        <taxon>Dufourea</taxon>
    </lineage>
</organism>
<evidence type="ECO:0000313" key="2">
    <source>
        <dbReference type="Proteomes" id="UP000076502"/>
    </source>
</evidence>
<dbReference type="AlphaFoldDB" id="A0A154P9G3"/>
<dbReference type="EMBL" id="KQ434847">
    <property type="protein sequence ID" value="KZC08482.1"/>
    <property type="molecule type" value="Genomic_DNA"/>
</dbReference>
<name>A0A154P9G3_DUFNO</name>
<dbReference type="GO" id="GO:0003676">
    <property type="term" value="F:nucleic acid binding"/>
    <property type="evidence" value="ECO:0007669"/>
    <property type="project" value="InterPro"/>
</dbReference>
<dbReference type="InterPro" id="IPR036397">
    <property type="entry name" value="RNaseH_sf"/>
</dbReference>